<dbReference type="PANTHER" id="PTHR43309">
    <property type="entry name" value="5-OXOPROLINASE SUBUNIT C"/>
    <property type="match status" value="1"/>
</dbReference>
<dbReference type="Gene3D" id="2.40.100.10">
    <property type="entry name" value="Cyclophilin-like"/>
    <property type="match status" value="2"/>
</dbReference>
<feature type="domain" description="Carboxyltransferase" evidence="6">
    <location>
        <begin position="262"/>
        <end position="521"/>
    </location>
</feature>
<accession>A0A443JNC9</accession>
<dbReference type="NCBIfam" id="TIGR00724">
    <property type="entry name" value="urea_amlyse_rel"/>
    <property type="match status" value="1"/>
</dbReference>
<dbReference type="GO" id="GO:0016787">
    <property type="term" value="F:hydrolase activity"/>
    <property type="evidence" value="ECO:0007669"/>
    <property type="project" value="UniProtKB-KW"/>
</dbReference>
<evidence type="ECO:0000259" key="5">
    <source>
        <dbReference type="SMART" id="SM00796"/>
    </source>
</evidence>
<gene>
    <name evidence="7" type="ORF">D8Y23_02820</name>
</gene>
<dbReference type="SUPFAM" id="SSF160467">
    <property type="entry name" value="PH0987 N-terminal domain-like"/>
    <property type="match status" value="1"/>
</dbReference>
<dbReference type="RefSeq" id="WP_128216659.1">
    <property type="nucleotide sequence ID" value="NZ_RBZY01000007.1"/>
</dbReference>
<sequence>MGERAILAEVDDLTRVLGLHAALAADPPAGVDDLVPAARTVLVAFDPARITPAAVRTWVHSAADAAPDAVTPGPLVEIPTRYDGADLEDTAAVLGIPVAELVARHTAARWRVAFTGFAPGFAYLVSDDWPWDVPRLPQPRTRVPAGSVGLAGEFTGAYPRETPGGWRLIGTTDAPLFVPDATDPVLLTPGARVRFVPQRSRISAAPGGDSAGGGSDAAAESSRPEPSSPPRTSPSPGVAALKVLAPGALATVQDLGRPGRAALGVARSGALDRAALRVANRLVGNDETAAGVEIALGGLRAVAERDTWVAVTGALADLHLDGRAVDAYTPLLLPAGAELSIGVARAGARLVLAVRGGVAVTESLGSRSTDVLASLGPPALSAGDVLRTGEPRRPIPVVVSFPWSVPAATVEVDLCPGPRADWFTLAALRTLRDATWTVSSDADRVGIRLDGPALERVRHDELPSEGMRPGALQVPPHGRPVVLLADGPVTGGYPVIAVVTDATLDRLAQARPGDRVRFRGV</sequence>
<dbReference type="InterPro" id="IPR029000">
    <property type="entry name" value="Cyclophilin-like_dom_sf"/>
</dbReference>
<evidence type="ECO:0000256" key="3">
    <source>
        <dbReference type="ARBA" id="ARBA00022840"/>
    </source>
</evidence>
<dbReference type="SUPFAM" id="SSF50891">
    <property type="entry name" value="Cyclophilin-like"/>
    <property type="match status" value="2"/>
</dbReference>
<dbReference type="OrthoDB" id="9768696at2"/>
<proteinExistence type="predicted"/>
<dbReference type="GO" id="GO:0005524">
    <property type="term" value="F:ATP binding"/>
    <property type="evidence" value="ECO:0007669"/>
    <property type="project" value="UniProtKB-KW"/>
</dbReference>
<keyword evidence="2" id="KW-0378">Hydrolase</keyword>
<dbReference type="SMART" id="SM00797">
    <property type="entry name" value="AHS2"/>
    <property type="match status" value="1"/>
</dbReference>
<evidence type="ECO:0000256" key="4">
    <source>
        <dbReference type="SAM" id="MobiDB-lite"/>
    </source>
</evidence>
<dbReference type="InterPro" id="IPR003778">
    <property type="entry name" value="CT_A_B"/>
</dbReference>
<evidence type="ECO:0000256" key="2">
    <source>
        <dbReference type="ARBA" id="ARBA00022801"/>
    </source>
</evidence>
<evidence type="ECO:0000313" key="7">
    <source>
        <dbReference type="EMBL" id="RWR22003.1"/>
    </source>
</evidence>
<dbReference type="PANTHER" id="PTHR43309:SF3">
    <property type="entry name" value="5-OXOPROLINASE SUBUNIT C"/>
    <property type="match status" value="1"/>
</dbReference>
<evidence type="ECO:0000256" key="1">
    <source>
        <dbReference type="ARBA" id="ARBA00022741"/>
    </source>
</evidence>
<dbReference type="SMART" id="SM00796">
    <property type="entry name" value="AHS1"/>
    <property type="match status" value="1"/>
</dbReference>
<evidence type="ECO:0000313" key="8">
    <source>
        <dbReference type="Proteomes" id="UP000285970"/>
    </source>
</evidence>
<feature type="domain" description="Carboxyltransferase" evidence="5">
    <location>
        <begin position="1"/>
        <end position="187"/>
    </location>
</feature>
<dbReference type="EMBL" id="RBZY01000007">
    <property type="protein sequence ID" value="RWR22003.1"/>
    <property type="molecule type" value="Genomic_DNA"/>
</dbReference>
<dbReference type="Proteomes" id="UP000285970">
    <property type="component" value="Unassembled WGS sequence"/>
</dbReference>
<feature type="compositionally biased region" description="Low complexity" evidence="4">
    <location>
        <begin position="216"/>
        <end position="225"/>
    </location>
</feature>
<comment type="caution">
    <text evidence="7">The sequence shown here is derived from an EMBL/GenBank/DDBJ whole genome shotgun (WGS) entry which is preliminary data.</text>
</comment>
<keyword evidence="3" id="KW-0067">ATP-binding</keyword>
<feature type="region of interest" description="Disordered" evidence="4">
    <location>
        <begin position="199"/>
        <end position="237"/>
    </location>
</feature>
<dbReference type="GO" id="GO:0016829">
    <property type="term" value="F:lyase activity"/>
    <property type="evidence" value="ECO:0007669"/>
    <property type="project" value="UniProtKB-KW"/>
</dbReference>
<dbReference type="AlphaFoldDB" id="A0A443JNC9"/>
<dbReference type="Gene3D" id="3.30.1360.40">
    <property type="match status" value="1"/>
</dbReference>
<organism evidence="7 8">
    <name type="scientific">Microbacterium enclense</name>
    <dbReference type="NCBI Taxonomy" id="993073"/>
    <lineage>
        <taxon>Bacteria</taxon>
        <taxon>Bacillati</taxon>
        <taxon>Actinomycetota</taxon>
        <taxon>Actinomycetes</taxon>
        <taxon>Micrococcales</taxon>
        <taxon>Microbacteriaceae</taxon>
        <taxon>Microbacterium</taxon>
    </lineage>
</organism>
<dbReference type="InterPro" id="IPR003833">
    <property type="entry name" value="CT_C_D"/>
</dbReference>
<name>A0A443JNC9_9MICO</name>
<dbReference type="Pfam" id="PF02682">
    <property type="entry name" value="CT_C_D"/>
    <property type="match status" value="1"/>
</dbReference>
<evidence type="ECO:0000259" key="6">
    <source>
        <dbReference type="SMART" id="SM00797"/>
    </source>
</evidence>
<keyword evidence="1" id="KW-0547">Nucleotide-binding</keyword>
<dbReference type="Pfam" id="PF02626">
    <property type="entry name" value="CT_A_B"/>
    <property type="match status" value="1"/>
</dbReference>
<keyword evidence="7" id="KW-0456">Lyase</keyword>
<reference evidence="7 8" key="1">
    <citation type="journal article" date="2018" name="Front. Microbiol.">
        <title>Novel Insights Into Bacterial Dimethylsulfoniopropionate Catabolism in the East China Sea.</title>
        <authorList>
            <person name="Liu J."/>
            <person name="Liu J."/>
            <person name="Zhang S.H."/>
            <person name="Liang J."/>
            <person name="Lin H."/>
            <person name="Song D."/>
            <person name="Yang G.P."/>
            <person name="Todd J.D."/>
            <person name="Zhang X.H."/>
        </authorList>
    </citation>
    <scope>NUCLEOTIDE SEQUENCE [LARGE SCALE GENOMIC DNA]</scope>
    <source>
        <strain evidence="7 8">ZYFD042</strain>
    </source>
</reference>
<dbReference type="InterPro" id="IPR052708">
    <property type="entry name" value="PxpC"/>
</dbReference>
<protein>
    <submittedName>
        <fullName evidence="7">5-oxoprolinase/urea amidolyase family protein</fullName>
    </submittedName>
</protein>